<dbReference type="Proteomes" id="UP000007648">
    <property type="component" value="Unassembled WGS sequence"/>
</dbReference>
<protein>
    <submittedName>
        <fullName evidence="1">Uncharacterized protein</fullName>
    </submittedName>
</protein>
<evidence type="ECO:0000313" key="1">
    <source>
        <dbReference type="Ensembl" id="ENSSHAP00000034795.1"/>
    </source>
</evidence>
<reference evidence="1 2" key="1">
    <citation type="journal article" date="2011" name="Proc. Natl. Acad. Sci. U.S.A.">
        <title>Genetic diversity and population structure of the endangered marsupial Sarcophilus harrisii (Tasmanian devil).</title>
        <authorList>
            <person name="Miller W."/>
            <person name="Hayes V.M."/>
            <person name="Ratan A."/>
            <person name="Petersen D.C."/>
            <person name="Wittekindt N.E."/>
            <person name="Miller J."/>
            <person name="Walenz B."/>
            <person name="Knight J."/>
            <person name="Qi J."/>
            <person name="Zhao F."/>
            <person name="Wang Q."/>
            <person name="Bedoya-Reina O.C."/>
            <person name="Katiyar N."/>
            <person name="Tomsho L.P."/>
            <person name="Kasson L.M."/>
            <person name="Hardie R.A."/>
            <person name="Woodbridge P."/>
            <person name="Tindall E.A."/>
            <person name="Bertelsen M.F."/>
            <person name="Dixon D."/>
            <person name="Pyecroft S."/>
            <person name="Helgen K.M."/>
            <person name="Lesk A.M."/>
            <person name="Pringle T.H."/>
            <person name="Patterson N."/>
            <person name="Zhang Y."/>
            <person name="Kreiss A."/>
            <person name="Woods G.M."/>
            <person name="Jones M.E."/>
            <person name="Schuster S.C."/>
        </authorList>
    </citation>
    <scope>NUCLEOTIDE SEQUENCE [LARGE SCALE GENOMIC DNA]</scope>
</reference>
<dbReference type="AlphaFoldDB" id="A0A7N4PAP9"/>
<dbReference type="Ensembl" id="ENSSHAT00000049677.1">
    <property type="protein sequence ID" value="ENSSHAP00000034795.1"/>
    <property type="gene ID" value="ENSSHAG00000021863.1"/>
</dbReference>
<dbReference type="GeneTree" id="ENSGT01020000234505"/>
<accession>A0A7N4PAP9</accession>
<proteinExistence type="predicted"/>
<reference evidence="1" key="2">
    <citation type="submission" date="2025-08" db="UniProtKB">
        <authorList>
            <consortium name="Ensembl"/>
        </authorList>
    </citation>
    <scope>IDENTIFICATION</scope>
</reference>
<sequence length="51" mass="5941">MEYLEFVYHASSEYFKSQILTFPTVFTRPEKGYIYTYVGPTPIVSIGQNNL</sequence>
<evidence type="ECO:0000313" key="2">
    <source>
        <dbReference type="Proteomes" id="UP000007648"/>
    </source>
</evidence>
<reference evidence="1" key="3">
    <citation type="submission" date="2025-09" db="UniProtKB">
        <authorList>
            <consortium name="Ensembl"/>
        </authorList>
    </citation>
    <scope>IDENTIFICATION</scope>
</reference>
<dbReference type="InParanoid" id="A0A7N4PAP9"/>
<organism evidence="1 2">
    <name type="scientific">Sarcophilus harrisii</name>
    <name type="common">Tasmanian devil</name>
    <name type="synonym">Sarcophilus laniarius</name>
    <dbReference type="NCBI Taxonomy" id="9305"/>
    <lineage>
        <taxon>Eukaryota</taxon>
        <taxon>Metazoa</taxon>
        <taxon>Chordata</taxon>
        <taxon>Craniata</taxon>
        <taxon>Vertebrata</taxon>
        <taxon>Euteleostomi</taxon>
        <taxon>Mammalia</taxon>
        <taxon>Metatheria</taxon>
        <taxon>Dasyuromorphia</taxon>
        <taxon>Dasyuridae</taxon>
        <taxon>Sarcophilus</taxon>
    </lineage>
</organism>
<keyword evidence="2" id="KW-1185">Reference proteome</keyword>
<name>A0A7N4PAP9_SARHA</name>